<dbReference type="EMBL" id="SHKL01000001">
    <property type="protein sequence ID" value="RZT85438.1"/>
    <property type="molecule type" value="Genomic_DNA"/>
</dbReference>
<evidence type="ECO:0000313" key="1">
    <source>
        <dbReference type="EMBL" id="RZT85438.1"/>
    </source>
</evidence>
<accession>A0A4Q7UWQ6</accession>
<dbReference type="SUPFAM" id="SSF53474">
    <property type="entry name" value="alpha/beta-Hydrolases"/>
    <property type="match status" value="1"/>
</dbReference>
<evidence type="ECO:0008006" key="3">
    <source>
        <dbReference type="Google" id="ProtNLM"/>
    </source>
</evidence>
<dbReference type="AlphaFoldDB" id="A0A4Q7UWQ6"/>
<dbReference type="OrthoDB" id="3483116at2"/>
<organism evidence="1 2">
    <name type="scientific">Pseudonocardia sediminis</name>
    <dbReference type="NCBI Taxonomy" id="1397368"/>
    <lineage>
        <taxon>Bacteria</taxon>
        <taxon>Bacillati</taxon>
        <taxon>Actinomycetota</taxon>
        <taxon>Actinomycetes</taxon>
        <taxon>Pseudonocardiales</taxon>
        <taxon>Pseudonocardiaceae</taxon>
        <taxon>Pseudonocardia</taxon>
    </lineage>
</organism>
<gene>
    <name evidence="1" type="ORF">EV383_2303</name>
</gene>
<protein>
    <recommendedName>
        <fullName evidence="3">Alpha/beta hydrolase family protein DUF900</fullName>
    </recommendedName>
</protein>
<dbReference type="Proteomes" id="UP000291591">
    <property type="component" value="Unassembled WGS sequence"/>
</dbReference>
<proteinExistence type="predicted"/>
<evidence type="ECO:0000313" key="2">
    <source>
        <dbReference type="Proteomes" id="UP000291591"/>
    </source>
</evidence>
<reference evidence="1 2" key="1">
    <citation type="submission" date="2019-02" db="EMBL/GenBank/DDBJ databases">
        <title>Sequencing the genomes of 1000 actinobacteria strains.</title>
        <authorList>
            <person name="Klenk H.-P."/>
        </authorList>
    </citation>
    <scope>NUCLEOTIDE SEQUENCE [LARGE SCALE GENOMIC DNA]</scope>
    <source>
        <strain evidence="1 2">DSM 45779</strain>
    </source>
</reference>
<dbReference type="InterPro" id="IPR029058">
    <property type="entry name" value="AB_hydrolase_fold"/>
</dbReference>
<comment type="caution">
    <text evidence="1">The sequence shown here is derived from an EMBL/GenBank/DDBJ whole genome shotgun (WGS) entry which is preliminary data.</text>
</comment>
<keyword evidence="2" id="KW-1185">Reference proteome</keyword>
<dbReference type="Gene3D" id="3.40.50.1820">
    <property type="entry name" value="alpha/beta hydrolase"/>
    <property type="match status" value="1"/>
</dbReference>
<sequence length="318" mass="34307">MSDRLAVLFVHGVEASDGDVATTAMRLLCEEFTAHTGVDADDALVVRSAHWVPVLQQRQDDLERRLTGEGETLGWFLDGLRWAGGVASRGSLAALSALVASGAVRWLPGAGDFRWPTLRWLAVGYIGDAIAYQRSNAAVYGGVHAVLAQSLRELAREAGPDARLCVVAHSLGTVVVSNYFHDVHAGAGLPEQVAEIVGDTPLERGRTLSRLHTLGSPLALFTLGLDEHQLDTPLRVPHPDVEPDLDGRGGWTNLYDPDDVIATPLAGLSPHYRDAVADERVGTRPFPFNLSPLAHTLYWNDRHVMRGIAETLAGVWAA</sequence>
<dbReference type="RefSeq" id="WP_130289897.1">
    <property type="nucleotide sequence ID" value="NZ_SHKL01000001.1"/>
</dbReference>
<name>A0A4Q7UWQ6_PSEST</name>